<dbReference type="EMBL" id="CP028923">
    <property type="protein sequence ID" value="QCK16530.1"/>
    <property type="molecule type" value="Genomic_DNA"/>
</dbReference>
<gene>
    <name evidence="1" type="ORF">DCC35_18235</name>
</gene>
<sequence>MKTNFIPYLLILLFVFGCNSKAEHQSIKNQILLNEDRNNQSLALLRRTVHESGNRKRDPQTLSKAESIFELRSELKIDKLNLDFHKKNNFENVSIYLDTISSKLNAKKPHNLEQIELANNLLRSSKKEEHQFYHLMLQISYLETLSIKQYSLFCIGDLKYD</sequence>
<evidence type="ECO:0000313" key="1">
    <source>
        <dbReference type="EMBL" id="QCK16530.1"/>
    </source>
</evidence>
<organism evidence="1 2">
    <name type="scientific">Mangrovivirga cuniculi</name>
    <dbReference type="NCBI Taxonomy" id="2715131"/>
    <lineage>
        <taxon>Bacteria</taxon>
        <taxon>Pseudomonadati</taxon>
        <taxon>Bacteroidota</taxon>
        <taxon>Cytophagia</taxon>
        <taxon>Cytophagales</taxon>
        <taxon>Mangrovivirgaceae</taxon>
        <taxon>Mangrovivirga</taxon>
    </lineage>
</organism>
<dbReference type="AlphaFoldDB" id="A0A4D7JSQ9"/>
<dbReference type="PROSITE" id="PS51257">
    <property type="entry name" value="PROKAR_LIPOPROTEIN"/>
    <property type="match status" value="1"/>
</dbReference>
<dbReference type="Proteomes" id="UP000298616">
    <property type="component" value="Chromosome"/>
</dbReference>
<protein>
    <recommendedName>
        <fullName evidence="3">Lipoprotein</fullName>
    </recommendedName>
</protein>
<name>A0A4D7JSQ9_9BACT</name>
<dbReference type="RefSeq" id="WP_137092120.1">
    <property type="nucleotide sequence ID" value="NZ_CP028923.1"/>
</dbReference>
<evidence type="ECO:0008006" key="3">
    <source>
        <dbReference type="Google" id="ProtNLM"/>
    </source>
</evidence>
<dbReference type="KEGG" id="fpf:DCC35_18235"/>
<accession>A0A4D7JSQ9</accession>
<reference evidence="1 2" key="1">
    <citation type="submission" date="2018-04" db="EMBL/GenBank/DDBJ databases">
        <title>Complete genome uncultured novel isolate.</title>
        <authorList>
            <person name="Merlino G."/>
        </authorList>
    </citation>
    <scope>NUCLEOTIDE SEQUENCE [LARGE SCALE GENOMIC DNA]</scope>
    <source>
        <strain evidence="2">R1DC9</strain>
    </source>
</reference>
<proteinExistence type="predicted"/>
<evidence type="ECO:0000313" key="2">
    <source>
        <dbReference type="Proteomes" id="UP000298616"/>
    </source>
</evidence>
<keyword evidence="2" id="KW-1185">Reference proteome</keyword>